<accession>A0A5S9NI80</accession>
<evidence type="ECO:0000313" key="4">
    <source>
        <dbReference type="Proteomes" id="UP000439591"/>
    </source>
</evidence>
<dbReference type="AlphaFoldDB" id="A0A5S9NI80"/>
<dbReference type="EMBL" id="CACSIM010000007">
    <property type="protein sequence ID" value="CAA0120544.1"/>
    <property type="molecule type" value="Genomic_DNA"/>
</dbReference>
<sequence length="33" mass="3734">MYSVLAYTVVLKSVRSLLILLKKINGLEQLITL</sequence>
<reference evidence="3 4" key="1">
    <citation type="submission" date="2019-11" db="EMBL/GenBank/DDBJ databases">
        <authorList>
            <person name="Holert J."/>
        </authorList>
    </citation>
    <scope>NUCLEOTIDE SEQUENCE [LARGE SCALE GENOMIC DNA]</scope>
    <source>
        <strain evidence="2">BC3_2A</strain>
        <strain evidence="1">SB11_1A</strain>
    </source>
</reference>
<evidence type="ECO:0000313" key="3">
    <source>
        <dbReference type="Proteomes" id="UP000435877"/>
    </source>
</evidence>
<name>A0A5S9NI80_9GAMM</name>
<organism evidence="1 3">
    <name type="scientific">Zhongshania aliphaticivorans</name>
    <dbReference type="NCBI Taxonomy" id="1470434"/>
    <lineage>
        <taxon>Bacteria</taxon>
        <taxon>Pseudomonadati</taxon>
        <taxon>Pseudomonadota</taxon>
        <taxon>Gammaproteobacteria</taxon>
        <taxon>Cellvibrionales</taxon>
        <taxon>Spongiibacteraceae</taxon>
        <taxon>Zhongshania</taxon>
    </lineage>
</organism>
<evidence type="ECO:0000313" key="2">
    <source>
        <dbReference type="EMBL" id="CAA0120544.1"/>
    </source>
</evidence>
<gene>
    <name evidence="1" type="ORF">IHBHHGIJ_01544</name>
    <name evidence="2" type="ORF">KFEGEMFD_03843</name>
</gene>
<evidence type="ECO:0000313" key="1">
    <source>
        <dbReference type="EMBL" id="CAA0088462.1"/>
    </source>
</evidence>
<proteinExistence type="predicted"/>
<keyword evidence="3" id="KW-1185">Reference proteome</keyword>
<dbReference type="EMBL" id="CACSIK010000001">
    <property type="protein sequence ID" value="CAA0088462.1"/>
    <property type="molecule type" value="Genomic_DNA"/>
</dbReference>
<protein>
    <submittedName>
        <fullName evidence="1">Uncharacterized protein</fullName>
    </submittedName>
</protein>
<dbReference type="Proteomes" id="UP000435877">
    <property type="component" value="Unassembled WGS sequence"/>
</dbReference>
<dbReference type="Proteomes" id="UP000439591">
    <property type="component" value="Unassembled WGS sequence"/>
</dbReference>